<accession>A0ACB9H1Q7</accession>
<organism evidence="1 2">
    <name type="scientific">Cichorium intybus</name>
    <name type="common">Chicory</name>
    <dbReference type="NCBI Taxonomy" id="13427"/>
    <lineage>
        <taxon>Eukaryota</taxon>
        <taxon>Viridiplantae</taxon>
        <taxon>Streptophyta</taxon>
        <taxon>Embryophyta</taxon>
        <taxon>Tracheophyta</taxon>
        <taxon>Spermatophyta</taxon>
        <taxon>Magnoliopsida</taxon>
        <taxon>eudicotyledons</taxon>
        <taxon>Gunneridae</taxon>
        <taxon>Pentapetalae</taxon>
        <taxon>asterids</taxon>
        <taxon>campanulids</taxon>
        <taxon>Asterales</taxon>
        <taxon>Asteraceae</taxon>
        <taxon>Cichorioideae</taxon>
        <taxon>Cichorieae</taxon>
        <taxon>Cichoriinae</taxon>
        <taxon>Cichorium</taxon>
    </lineage>
</organism>
<comment type="caution">
    <text evidence="1">The sequence shown here is derived from an EMBL/GenBank/DDBJ whole genome shotgun (WGS) entry which is preliminary data.</text>
</comment>
<proteinExistence type="predicted"/>
<keyword evidence="2" id="KW-1185">Reference proteome</keyword>
<dbReference type="EMBL" id="CM042009">
    <property type="protein sequence ID" value="KAI3789288.1"/>
    <property type="molecule type" value="Genomic_DNA"/>
</dbReference>
<protein>
    <submittedName>
        <fullName evidence="1">Uncharacterized protein</fullName>
    </submittedName>
</protein>
<dbReference type="Proteomes" id="UP001055811">
    <property type="component" value="Linkage Group LG01"/>
</dbReference>
<evidence type="ECO:0000313" key="2">
    <source>
        <dbReference type="Proteomes" id="UP001055811"/>
    </source>
</evidence>
<reference evidence="2" key="1">
    <citation type="journal article" date="2022" name="Mol. Ecol. Resour.">
        <title>The genomes of chicory, endive, great burdock and yacon provide insights into Asteraceae palaeo-polyploidization history and plant inulin production.</title>
        <authorList>
            <person name="Fan W."/>
            <person name="Wang S."/>
            <person name="Wang H."/>
            <person name="Wang A."/>
            <person name="Jiang F."/>
            <person name="Liu H."/>
            <person name="Zhao H."/>
            <person name="Xu D."/>
            <person name="Zhang Y."/>
        </authorList>
    </citation>
    <scope>NUCLEOTIDE SEQUENCE [LARGE SCALE GENOMIC DNA]</scope>
    <source>
        <strain evidence="2">cv. Punajuju</strain>
    </source>
</reference>
<gene>
    <name evidence="1" type="ORF">L2E82_02080</name>
</gene>
<name>A0ACB9H1Q7_CICIN</name>
<sequence>MPFQFNPRRFNCSLQLLYRCLFTSPNTPPLAKRGSNFILVAVFWVCSFYVERSPLLKERLEASYHIRVAFHQVVHGSKKAMHRAIRCWAFRTISKRRAEGVIHSG</sequence>
<evidence type="ECO:0000313" key="1">
    <source>
        <dbReference type="EMBL" id="KAI3789288.1"/>
    </source>
</evidence>
<reference evidence="1 2" key="2">
    <citation type="journal article" date="2022" name="Mol. Ecol. Resour.">
        <title>The genomes of chicory, endive, great burdock and yacon provide insights into Asteraceae paleo-polyploidization history and plant inulin production.</title>
        <authorList>
            <person name="Fan W."/>
            <person name="Wang S."/>
            <person name="Wang H."/>
            <person name="Wang A."/>
            <person name="Jiang F."/>
            <person name="Liu H."/>
            <person name="Zhao H."/>
            <person name="Xu D."/>
            <person name="Zhang Y."/>
        </authorList>
    </citation>
    <scope>NUCLEOTIDE SEQUENCE [LARGE SCALE GENOMIC DNA]</scope>
    <source>
        <strain evidence="2">cv. Punajuju</strain>
        <tissue evidence="1">Leaves</tissue>
    </source>
</reference>